<protein>
    <submittedName>
        <fullName evidence="2">Uncharacterized protein</fullName>
    </submittedName>
</protein>
<organism evidence="2 3">
    <name type="scientific">Halomicronema hongdechloris C2206</name>
    <dbReference type="NCBI Taxonomy" id="1641165"/>
    <lineage>
        <taxon>Bacteria</taxon>
        <taxon>Bacillati</taxon>
        <taxon>Cyanobacteriota</taxon>
        <taxon>Cyanophyceae</taxon>
        <taxon>Nodosilineales</taxon>
        <taxon>Nodosilineaceae</taxon>
        <taxon>Halomicronema</taxon>
    </lineage>
</organism>
<dbReference type="OrthoDB" id="154752at2"/>
<gene>
    <name evidence="2" type="ORF">XM38_025970</name>
</gene>
<keyword evidence="1" id="KW-0812">Transmembrane</keyword>
<keyword evidence="3" id="KW-1185">Reference proteome</keyword>
<reference evidence="2 3" key="1">
    <citation type="journal article" date="2016" name="Biochim. Biophys. Acta">
        <title>Characterization of red-shifted phycobilisomes isolated from the chlorophyll f-containing cyanobacterium Halomicronema hongdechloris.</title>
        <authorList>
            <person name="Li Y."/>
            <person name="Lin Y."/>
            <person name="Garvey C.J."/>
            <person name="Birch D."/>
            <person name="Corkery R.W."/>
            <person name="Loughlin P.C."/>
            <person name="Scheer H."/>
            <person name="Willows R.D."/>
            <person name="Chen M."/>
        </authorList>
    </citation>
    <scope>NUCLEOTIDE SEQUENCE [LARGE SCALE GENOMIC DNA]</scope>
    <source>
        <strain evidence="2 3">C2206</strain>
    </source>
</reference>
<proteinExistence type="predicted"/>
<dbReference type="AlphaFoldDB" id="A0A1Z3HMV6"/>
<dbReference type="EMBL" id="CP021983">
    <property type="protein sequence ID" value="ASC71643.1"/>
    <property type="molecule type" value="Genomic_DNA"/>
</dbReference>
<dbReference type="STRING" id="1641165.XM38_25895"/>
<keyword evidence="1" id="KW-0472">Membrane</keyword>
<evidence type="ECO:0000313" key="2">
    <source>
        <dbReference type="EMBL" id="ASC71643.1"/>
    </source>
</evidence>
<evidence type="ECO:0000256" key="1">
    <source>
        <dbReference type="SAM" id="Phobius"/>
    </source>
</evidence>
<accession>A0A1Z3HMV6</accession>
<evidence type="ECO:0000313" key="3">
    <source>
        <dbReference type="Proteomes" id="UP000191901"/>
    </source>
</evidence>
<feature type="transmembrane region" description="Helical" evidence="1">
    <location>
        <begin position="26"/>
        <end position="46"/>
    </location>
</feature>
<keyword evidence="1" id="KW-1133">Transmembrane helix</keyword>
<dbReference type="KEGG" id="hhg:XM38_025970"/>
<name>A0A1Z3HMV6_9CYAN</name>
<sequence length="103" mass="10757">MATLALVLTTASAVNSALPTDSGEFTGLVSTLIILLLVATAVALVTRQLRIPYVVRVIDRPLPLRWQHVLIMGNVKGSLAMALAVSLPLSKTAAHPTNESGAS</sequence>
<dbReference type="Proteomes" id="UP000191901">
    <property type="component" value="Chromosome"/>
</dbReference>